<sequence length="210" mass="23689">MDAVSDLQEEEKHAINTTLLPPSMEGNPEDSQLVRLPLTRRLVLTEESAERSILDPSSRDDPKFKELQKRLIDWINDELEDERIIVKNLEEDLYDGQVLQKLFGECGKKSLNVPSSTPEKLSGWRLNVAEVTQSEAGQKQKLQMVLGAANQLLRPHGWDIDWSVDSIHSKNLVAIMSLLVGLAMHFQAPIRLPEHVSVQLVLVKVREGSL</sequence>
<comment type="subcellular location">
    <subcellularLocation>
        <location evidence="1">Cytoplasm</location>
        <location evidence="1">Cytoskeleton</location>
    </subcellularLocation>
</comment>
<dbReference type="InterPro" id="IPR036872">
    <property type="entry name" value="CH_dom_sf"/>
</dbReference>
<dbReference type="InterPro" id="IPR001715">
    <property type="entry name" value="CH_dom"/>
</dbReference>
<dbReference type="GO" id="GO:0030027">
    <property type="term" value="C:lamellipodium"/>
    <property type="evidence" value="ECO:0007669"/>
    <property type="project" value="TreeGrafter"/>
</dbReference>
<dbReference type="EMBL" id="JARO02006011">
    <property type="protein sequence ID" value="KPP65879.1"/>
    <property type="molecule type" value="Genomic_DNA"/>
</dbReference>
<evidence type="ECO:0000256" key="2">
    <source>
        <dbReference type="ARBA" id="ARBA00005666"/>
    </source>
</evidence>
<feature type="region of interest" description="Disordered" evidence="8">
    <location>
        <begin position="1"/>
        <end position="31"/>
    </location>
</feature>
<keyword evidence="5" id="KW-0130">Cell adhesion</keyword>
<dbReference type="AlphaFoldDB" id="A0A0P7UVL1"/>
<dbReference type="Gene3D" id="1.10.418.10">
    <property type="entry name" value="Calponin-like domain"/>
    <property type="match status" value="1"/>
</dbReference>
<dbReference type="PROSITE" id="PS50021">
    <property type="entry name" value="CH"/>
    <property type="match status" value="1"/>
</dbReference>
<evidence type="ECO:0000256" key="1">
    <source>
        <dbReference type="ARBA" id="ARBA00004245"/>
    </source>
</evidence>
<evidence type="ECO:0000259" key="9">
    <source>
        <dbReference type="PROSITE" id="PS50021"/>
    </source>
</evidence>
<evidence type="ECO:0000256" key="3">
    <source>
        <dbReference type="ARBA" id="ARBA00022490"/>
    </source>
</evidence>
<dbReference type="GO" id="GO:0071963">
    <property type="term" value="P:establishment or maintenance of cell polarity regulating cell shape"/>
    <property type="evidence" value="ECO:0007669"/>
    <property type="project" value="TreeGrafter"/>
</dbReference>
<keyword evidence="7" id="KW-0206">Cytoskeleton</keyword>
<accession>A0A0P7UVL1</accession>
<reference evidence="10 11" key="1">
    <citation type="submission" date="2015-08" db="EMBL/GenBank/DDBJ databases">
        <title>The genome of the Asian arowana (Scleropages formosus).</title>
        <authorList>
            <person name="Tan M.H."/>
            <person name="Gan H.M."/>
            <person name="Croft L.J."/>
            <person name="Austin C.M."/>
        </authorList>
    </citation>
    <scope>NUCLEOTIDE SEQUENCE [LARGE SCALE GENOMIC DNA]</scope>
    <source>
        <strain evidence="10">Aro1</strain>
    </source>
</reference>
<dbReference type="InterPro" id="IPR028433">
    <property type="entry name" value="Parvin"/>
</dbReference>
<gene>
    <name evidence="10" type="ORF">Z043_115671</name>
</gene>
<evidence type="ECO:0000313" key="10">
    <source>
        <dbReference type="EMBL" id="KPP65879.1"/>
    </source>
</evidence>
<dbReference type="PANTHER" id="PTHR12114">
    <property type="entry name" value="PARVIN"/>
    <property type="match status" value="1"/>
</dbReference>
<dbReference type="SUPFAM" id="SSF47576">
    <property type="entry name" value="Calponin-homology domain, CH-domain"/>
    <property type="match status" value="1"/>
</dbReference>
<keyword evidence="3" id="KW-0963">Cytoplasm</keyword>
<evidence type="ECO:0000313" key="11">
    <source>
        <dbReference type="Proteomes" id="UP000034805"/>
    </source>
</evidence>
<name>A0A0P7UVL1_SCLFO</name>
<dbReference type="PANTHER" id="PTHR12114:SF7">
    <property type="entry name" value="BETA-PARVIN"/>
    <property type="match status" value="1"/>
</dbReference>
<proteinExistence type="inferred from homology"/>
<evidence type="ECO:0000256" key="4">
    <source>
        <dbReference type="ARBA" id="ARBA00022737"/>
    </source>
</evidence>
<dbReference type="GO" id="GO:0005737">
    <property type="term" value="C:cytoplasm"/>
    <property type="evidence" value="ECO:0007669"/>
    <property type="project" value="TreeGrafter"/>
</dbReference>
<evidence type="ECO:0000256" key="7">
    <source>
        <dbReference type="ARBA" id="ARBA00023212"/>
    </source>
</evidence>
<dbReference type="GO" id="GO:0030032">
    <property type="term" value="P:lamellipodium assembly"/>
    <property type="evidence" value="ECO:0007669"/>
    <property type="project" value="TreeGrafter"/>
</dbReference>
<comment type="similarity">
    <text evidence="2">Belongs to the parvin family.</text>
</comment>
<dbReference type="GO" id="GO:0030036">
    <property type="term" value="P:actin cytoskeleton organization"/>
    <property type="evidence" value="ECO:0007669"/>
    <property type="project" value="InterPro"/>
</dbReference>
<keyword evidence="4" id="KW-0677">Repeat</keyword>
<dbReference type="GO" id="GO:0005925">
    <property type="term" value="C:focal adhesion"/>
    <property type="evidence" value="ECO:0007669"/>
    <property type="project" value="TreeGrafter"/>
</dbReference>
<comment type="caution">
    <text evidence="10">The sequence shown here is derived from an EMBL/GenBank/DDBJ whole genome shotgun (WGS) entry which is preliminary data.</text>
</comment>
<dbReference type="Pfam" id="PF00307">
    <property type="entry name" value="CH"/>
    <property type="match status" value="1"/>
</dbReference>
<evidence type="ECO:0000256" key="6">
    <source>
        <dbReference type="ARBA" id="ARBA00023203"/>
    </source>
</evidence>
<keyword evidence="6" id="KW-0009">Actin-binding</keyword>
<dbReference type="GO" id="GO:0015629">
    <property type="term" value="C:actin cytoskeleton"/>
    <property type="evidence" value="ECO:0007669"/>
    <property type="project" value="TreeGrafter"/>
</dbReference>
<organism evidence="10 11">
    <name type="scientific">Scleropages formosus</name>
    <name type="common">Asian bonytongue</name>
    <name type="synonym">Osteoglossum formosum</name>
    <dbReference type="NCBI Taxonomy" id="113540"/>
    <lineage>
        <taxon>Eukaryota</taxon>
        <taxon>Metazoa</taxon>
        <taxon>Chordata</taxon>
        <taxon>Craniata</taxon>
        <taxon>Vertebrata</taxon>
        <taxon>Euteleostomi</taxon>
        <taxon>Actinopterygii</taxon>
        <taxon>Neopterygii</taxon>
        <taxon>Teleostei</taxon>
        <taxon>Osteoglossocephala</taxon>
        <taxon>Osteoglossomorpha</taxon>
        <taxon>Osteoglossiformes</taxon>
        <taxon>Osteoglossidae</taxon>
        <taxon>Scleropages</taxon>
    </lineage>
</organism>
<dbReference type="STRING" id="113540.ENSSFOP00015003373"/>
<dbReference type="GO" id="GO:0034446">
    <property type="term" value="P:substrate adhesion-dependent cell spreading"/>
    <property type="evidence" value="ECO:0007669"/>
    <property type="project" value="TreeGrafter"/>
</dbReference>
<evidence type="ECO:0000256" key="5">
    <source>
        <dbReference type="ARBA" id="ARBA00022889"/>
    </source>
</evidence>
<feature type="domain" description="Calponin-homology (CH)" evidence="9">
    <location>
        <begin position="65"/>
        <end position="187"/>
    </location>
</feature>
<evidence type="ECO:0000256" key="8">
    <source>
        <dbReference type="SAM" id="MobiDB-lite"/>
    </source>
</evidence>
<dbReference type="Proteomes" id="UP000034805">
    <property type="component" value="Unassembled WGS sequence"/>
</dbReference>
<protein>
    <recommendedName>
        <fullName evidence="9">Calponin-homology (CH) domain-containing protein</fullName>
    </recommendedName>
</protein>
<dbReference type="GO" id="GO:0003779">
    <property type="term" value="F:actin binding"/>
    <property type="evidence" value="ECO:0007669"/>
    <property type="project" value="UniProtKB-KW"/>
</dbReference>